<evidence type="ECO:0000259" key="1">
    <source>
        <dbReference type="Pfam" id="PF12724"/>
    </source>
</evidence>
<dbReference type="InterPro" id="IPR029039">
    <property type="entry name" value="Flavoprotein-like_sf"/>
</dbReference>
<sequence>MTDIFYATLYGSTKQYADALAERLGVQAQEITKDSASLVDATSVDPIIVLSPIHGSFIRGAKFLNELGPEVVEKRKVCLAPVGIALDHVLEETDPAAVLLGDMADHVKRVYLPGRLNYSELAPDHHDIMETRVEKMKAKDERSENEEMMVETYDTDVDRVDLSRLDPIAEWVEG</sequence>
<dbReference type="Proteomes" id="UP000186292">
    <property type="component" value="Unassembled WGS sequence"/>
</dbReference>
<dbReference type="RefSeq" id="WP_076598285.1">
    <property type="nucleotide sequence ID" value="NZ_CP046976.1"/>
</dbReference>
<keyword evidence="3" id="KW-1185">Reference proteome</keyword>
<dbReference type="SUPFAM" id="SSF52218">
    <property type="entry name" value="Flavoproteins"/>
    <property type="match status" value="1"/>
</dbReference>
<dbReference type="OrthoDB" id="4878515at2"/>
<evidence type="ECO:0000313" key="3">
    <source>
        <dbReference type="Proteomes" id="UP000186292"/>
    </source>
</evidence>
<dbReference type="InterPro" id="IPR001226">
    <property type="entry name" value="Flavodoxin_CS"/>
</dbReference>
<name>A0A1N7IQT7_9CORY</name>
<dbReference type="AlphaFoldDB" id="A0A1N7IQT7"/>
<evidence type="ECO:0000313" key="2">
    <source>
        <dbReference type="EMBL" id="SIS39432.1"/>
    </source>
</evidence>
<dbReference type="Pfam" id="PF12724">
    <property type="entry name" value="Flavodoxin_5"/>
    <property type="match status" value="1"/>
</dbReference>
<accession>A0A1N7IQT7</accession>
<reference evidence="3" key="1">
    <citation type="submission" date="2017-01" db="EMBL/GenBank/DDBJ databases">
        <authorList>
            <person name="Varghese N."/>
            <person name="Submissions S."/>
        </authorList>
    </citation>
    <scope>NUCLEOTIDE SEQUENCE [LARGE SCALE GENOMIC DNA]</scope>
    <source>
        <strain evidence="3">DSM 44531</strain>
    </source>
</reference>
<dbReference type="PROSITE" id="PS00201">
    <property type="entry name" value="FLAVODOXIN"/>
    <property type="match status" value="1"/>
</dbReference>
<feature type="domain" description="Flavodoxin" evidence="1">
    <location>
        <begin position="4"/>
        <end position="140"/>
    </location>
</feature>
<dbReference type="Gene3D" id="3.40.50.360">
    <property type="match status" value="1"/>
</dbReference>
<protein>
    <submittedName>
        <fullName evidence="2">Flavodoxin domain-containing protein</fullName>
    </submittedName>
</protein>
<organism evidence="2 3">
    <name type="scientific">Corynebacterium appendicis CIP 107643</name>
    <dbReference type="NCBI Taxonomy" id="1161099"/>
    <lineage>
        <taxon>Bacteria</taxon>
        <taxon>Bacillati</taxon>
        <taxon>Actinomycetota</taxon>
        <taxon>Actinomycetes</taxon>
        <taxon>Mycobacteriales</taxon>
        <taxon>Corynebacteriaceae</taxon>
        <taxon>Corynebacterium</taxon>
    </lineage>
</organism>
<proteinExistence type="predicted"/>
<dbReference type="GO" id="GO:0010181">
    <property type="term" value="F:FMN binding"/>
    <property type="evidence" value="ECO:0007669"/>
    <property type="project" value="InterPro"/>
</dbReference>
<gene>
    <name evidence="2" type="ORF">SAMN05444817_101328</name>
</gene>
<dbReference type="EMBL" id="FTOF01000001">
    <property type="protein sequence ID" value="SIS39432.1"/>
    <property type="molecule type" value="Genomic_DNA"/>
</dbReference>
<dbReference type="STRING" id="1161099.SAMN05444817_101328"/>
<dbReference type="InterPro" id="IPR026816">
    <property type="entry name" value="Flavodoxin_dom"/>
</dbReference>
<dbReference type="GO" id="GO:0009055">
    <property type="term" value="F:electron transfer activity"/>
    <property type="evidence" value="ECO:0007669"/>
    <property type="project" value="InterPro"/>
</dbReference>